<dbReference type="Pfam" id="PF24993">
    <property type="entry name" value="GNC1_N"/>
    <property type="match status" value="1"/>
</dbReference>
<proteinExistence type="predicted"/>
<keyword evidence="4" id="KW-1185">Reference proteome</keyword>
<dbReference type="PANTHER" id="PTHR23346">
    <property type="entry name" value="TRANSLATIONAL ACTIVATOR GCN1-RELATED"/>
    <property type="match status" value="1"/>
</dbReference>
<name>A0AAV8XM78_9CUCU</name>
<organism evidence="3 4">
    <name type="scientific">Aromia moschata</name>
    <dbReference type="NCBI Taxonomy" id="1265417"/>
    <lineage>
        <taxon>Eukaryota</taxon>
        <taxon>Metazoa</taxon>
        <taxon>Ecdysozoa</taxon>
        <taxon>Arthropoda</taxon>
        <taxon>Hexapoda</taxon>
        <taxon>Insecta</taxon>
        <taxon>Pterygota</taxon>
        <taxon>Neoptera</taxon>
        <taxon>Endopterygota</taxon>
        <taxon>Coleoptera</taxon>
        <taxon>Polyphaga</taxon>
        <taxon>Cucujiformia</taxon>
        <taxon>Chrysomeloidea</taxon>
        <taxon>Cerambycidae</taxon>
        <taxon>Cerambycinae</taxon>
        <taxon>Callichromatini</taxon>
        <taxon>Aromia</taxon>
    </lineage>
</organism>
<evidence type="ECO:0000259" key="2">
    <source>
        <dbReference type="Pfam" id="PF24993"/>
    </source>
</evidence>
<dbReference type="SUPFAM" id="SSF48371">
    <property type="entry name" value="ARM repeat"/>
    <property type="match status" value="1"/>
</dbReference>
<comment type="caution">
    <text evidence="3">The sequence shown here is derived from an EMBL/GenBank/DDBJ whole genome shotgun (WGS) entry which is preliminary data.</text>
</comment>
<dbReference type="InterPro" id="IPR056810">
    <property type="entry name" value="GNC1-like_N"/>
</dbReference>
<evidence type="ECO:0000313" key="3">
    <source>
        <dbReference type="EMBL" id="KAJ8939614.1"/>
    </source>
</evidence>
<evidence type="ECO:0000256" key="1">
    <source>
        <dbReference type="ARBA" id="ARBA00022737"/>
    </source>
</evidence>
<protein>
    <recommendedName>
        <fullName evidence="2">Stalled ribosome sensor GCN1-like N-terminal domain-containing protein</fullName>
    </recommendedName>
</protein>
<dbReference type="GO" id="GO:0006417">
    <property type="term" value="P:regulation of translation"/>
    <property type="evidence" value="ECO:0007669"/>
    <property type="project" value="TreeGrafter"/>
</dbReference>
<keyword evidence="1" id="KW-0677">Repeat</keyword>
<dbReference type="Proteomes" id="UP001162162">
    <property type="component" value="Unassembled WGS sequence"/>
</dbReference>
<dbReference type="InterPro" id="IPR016024">
    <property type="entry name" value="ARM-type_fold"/>
</dbReference>
<dbReference type="GO" id="GO:0019887">
    <property type="term" value="F:protein kinase regulator activity"/>
    <property type="evidence" value="ECO:0007669"/>
    <property type="project" value="TreeGrafter"/>
</dbReference>
<dbReference type="AlphaFoldDB" id="A0AAV8XM78"/>
<gene>
    <name evidence="3" type="ORF">NQ318_012337</name>
</gene>
<sequence length="581" mass="64897">MADAEVKSVHVYLLRLAKALKDLQIRIQTSSLKERKEVIENVIFVVGNPESGNIKISSKAFNLLNNSWASAPNSEKLYLDIIQNVELNQNNIVLASIIVKRLSSTNDELLKSYLDKLVDGFTKNFISCKVRPSPNIVMACYPLLHQVNNELFKRIVLPALQKAMLRNPEIILECVGLVISGINLDLGEYAMEIGKSLVVQLHSKDDNARREAADTCKRLANKINDPKALEELLKKTFDVFHGSDGKLTVIDHKMSVLQGAGNFSFNSLTGENLQKLIVIAADHFIKVLGVEVHEKTLCHALEMLSLWTSKLYNEVPKKIIDSLKASVLVPDLLKSVEKAVSQPTIIVSVTEGLCAALMLLKLGPIYQDKDPNFQIMWNAILDMEKQVFVSEKYLATCSEDSLVYVMQLCEILLVQYPEKVVKAARPLYRAILHSSTFSSTSVRRKCLLILRRITGSLSGTSIARSILKELQFFLESNKVTLKMEKEDSKENDNNTCISPHALIECITTLCSSSGLTSEDVHLMAIEALLPAHHPSVIKLVPNLWVKIIKHYNCKPKDLVAQRATHFRQALVESYTATPVST</sequence>
<dbReference type="PANTHER" id="PTHR23346:SF7">
    <property type="entry name" value="STALLED RIBOSOME SENSOR GCN1"/>
    <property type="match status" value="1"/>
</dbReference>
<reference evidence="3" key="1">
    <citation type="journal article" date="2023" name="Insect Mol. Biol.">
        <title>Genome sequencing provides insights into the evolution of gene families encoding plant cell wall-degrading enzymes in longhorned beetles.</title>
        <authorList>
            <person name="Shin N.R."/>
            <person name="Okamura Y."/>
            <person name="Kirsch R."/>
            <person name="Pauchet Y."/>
        </authorList>
    </citation>
    <scope>NUCLEOTIDE SEQUENCE</scope>
    <source>
        <strain evidence="3">AMC_N1</strain>
    </source>
</reference>
<feature type="domain" description="Stalled ribosome sensor GCN1-like N-terminal" evidence="2">
    <location>
        <begin position="116"/>
        <end position="247"/>
    </location>
</feature>
<dbReference type="EMBL" id="JAPWTK010000480">
    <property type="protein sequence ID" value="KAJ8939614.1"/>
    <property type="molecule type" value="Genomic_DNA"/>
</dbReference>
<dbReference type="GO" id="GO:0034198">
    <property type="term" value="P:cellular response to amino acid starvation"/>
    <property type="evidence" value="ECO:0007669"/>
    <property type="project" value="TreeGrafter"/>
</dbReference>
<accession>A0AAV8XM78</accession>
<dbReference type="GO" id="GO:0005829">
    <property type="term" value="C:cytosol"/>
    <property type="evidence" value="ECO:0007669"/>
    <property type="project" value="TreeGrafter"/>
</dbReference>
<evidence type="ECO:0000313" key="4">
    <source>
        <dbReference type="Proteomes" id="UP001162162"/>
    </source>
</evidence>